<dbReference type="InterPro" id="IPR036188">
    <property type="entry name" value="FAD/NAD-bd_sf"/>
</dbReference>
<dbReference type="PRINTS" id="PR00411">
    <property type="entry name" value="PNDRDTASEI"/>
</dbReference>
<evidence type="ECO:0000256" key="4">
    <source>
        <dbReference type="ARBA" id="ARBA00022630"/>
    </source>
</evidence>
<dbReference type="PATRIC" id="fig|1423758.3.peg.1753"/>
<proteinExistence type="inferred from homology"/>
<name>I7LAL9_9LACO</name>
<dbReference type="InterPro" id="IPR050315">
    <property type="entry name" value="FAD-oxidoreductase_2"/>
</dbReference>
<dbReference type="Pfam" id="PF04205">
    <property type="entry name" value="FMN_bind"/>
    <property type="match status" value="1"/>
</dbReference>
<dbReference type="GO" id="GO:0010181">
    <property type="term" value="F:FMN binding"/>
    <property type="evidence" value="ECO:0007669"/>
    <property type="project" value="InterPro"/>
</dbReference>
<evidence type="ECO:0000256" key="1">
    <source>
        <dbReference type="ARBA" id="ARBA00008040"/>
    </source>
</evidence>
<dbReference type="EC" id="1.3.99.33" evidence="2 8"/>
<dbReference type="eggNOG" id="COG3976">
    <property type="taxonomic scope" value="Bacteria"/>
</dbReference>
<protein>
    <recommendedName>
        <fullName evidence="3 8">Urocanate reductase</fullName>
        <ecNumber evidence="2 8">1.3.99.33</ecNumber>
    </recommendedName>
</protein>
<dbReference type="NCBIfam" id="TIGR01813">
    <property type="entry name" value="flavo_cyto_c"/>
    <property type="match status" value="1"/>
</dbReference>
<comment type="catalytic activity">
    <reaction evidence="7 8">
        <text>dihydrourocanate + A = urocanate + AH2</text>
        <dbReference type="Rhea" id="RHEA:36059"/>
        <dbReference type="ChEBI" id="CHEBI:13193"/>
        <dbReference type="ChEBI" id="CHEBI:17499"/>
        <dbReference type="ChEBI" id="CHEBI:27247"/>
        <dbReference type="ChEBI" id="CHEBI:72991"/>
        <dbReference type="EC" id="1.3.99.33"/>
    </reaction>
</comment>
<feature type="domain" description="FMN-binding" evidence="10">
    <location>
        <begin position="14"/>
        <end position="89"/>
    </location>
</feature>
<organism evidence="11 12">
    <name type="scientific">Lactobacillus hominis DSM 23910 = CRBIP 24.179</name>
    <dbReference type="NCBI Taxonomy" id="1423758"/>
    <lineage>
        <taxon>Bacteria</taxon>
        <taxon>Bacillati</taxon>
        <taxon>Bacillota</taxon>
        <taxon>Bacilli</taxon>
        <taxon>Lactobacillales</taxon>
        <taxon>Lactobacillaceae</taxon>
        <taxon>Lactobacillus</taxon>
    </lineage>
</organism>
<dbReference type="Gene3D" id="3.90.700.10">
    <property type="entry name" value="Succinate dehydrogenase/fumarate reductase flavoprotein, catalytic domain"/>
    <property type="match status" value="1"/>
</dbReference>
<dbReference type="InterPro" id="IPR027477">
    <property type="entry name" value="Succ_DH/fumarate_Rdtase_cat_sf"/>
</dbReference>
<evidence type="ECO:0000256" key="9">
    <source>
        <dbReference type="SAM" id="MobiDB-lite"/>
    </source>
</evidence>
<comment type="cofactor">
    <cofactor evidence="8">
        <name>FMN</name>
        <dbReference type="ChEBI" id="CHEBI:58210"/>
    </cofactor>
    <text evidence="8">Binds 1 or 2 FMN covalently per subunit.</text>
</comment>
<dbReference type="SUPFAM" id="SSF56425">
    <property type="entry name" value="Succinate dehydrogenase/fumarate reductase flavoprotein, catalytic domain"/>
    <property type="match status" value="1"/>
</dbReference>
<dbReference type="SMART" id="SM00900">
    <property type="entry name" value="FMN_bind"/>
    <property type="match status" value="1"/>
</dbReference>
<reference evidence="11 12" key="1">
    <citation type="submission" date="2012-06" db="EMBL/GenBank/DDBJ databases">
        <title>Draft Genome Sequence of Lactobacillus hominis Strain CRBIP 24.179T, isolated from human intestine.</title>
        <authorList>
            <person name="Cousin S."/>
            <person name="Ma L."/>
            <person name="Bizet C."/>
            <person name="Loux V."/>
            <person name="Bouchier C."/>
            <person name="Clermont D."/>
            <person name="Creno S."/>
        </authorList>
    </citation>
    <scope>NUCLEOTIDE SEQUENCE [LARGE SCALE GENOMIC DNA]</scope>
    <source>
        <strain evidence="12">CRBIP 24.179T</strain>
    </source>
</reference>
<feature type="region of interest" description="Disordered" evidence="9">
    <location>
        <begin position="90"/>
        <end position="111"/>
    </location>
</feature>
<dbReference type="Pfam" id="PF00890">
    <property type="entry name" value="FAD_binding_2"/>
    <property type="match status" value="1"/>
</dbReference>
<sequence>MNMKSGKYEVKAKGHGSSFMPMEVTIDEDKIAAISIDSSGETRGVADEVFKRLPKQIVDNQTLNVDTVSGATISSHGVIDGVAQAIDEAGGDSNEWKNRAKPASQKAQDEEMTTDVVVVGAGGAGLAAAVRSIQHDEDVVILEKYPQIGGNTSRAGGPMNAAEPEWQEKFKALPGEKDTLIELAATPIEKIDPEYQEDFKKLQKQIQDYIGLGADYLFDSTLLHEIQTYLGGKRTDLKGNEIHGKYALVHELVINALNSVKWLADLGVKFDNDDVTEPVGGLWRRGHKPVEPMGYAYIHILGDWVKAHGAHLLTETRAMDLIIEDDVVKGVVAQRKDGSKVTIHAKAVILTAGGFGANTKMVQKYNTYWQKIDDDIATTNSPSITGDGINLGLEAGADLFGMGFIQLMPVSDPKTGEIFTGVQTPPANFIMVNQKGKRFVNEFAERDTLAKAAIANGGLFYLIADDKIKDTAYNTTQESLDAQVEAGTLFRDNTLEGLAKQIGMDPDTLVETIKTYNSYVDQGSDPEFHKNVLGLKCEVGPFYATPRKPAIHHTMGGLVIDTKARVLNKQGEPIKGLYSAGENAGGIHAGNRLGGNSLADIFTFGRIAANTAFEENNSDASTGASAH</sequence>
<accession>I7LAL9</accession>
<comment type="caution">
    <text evidence="11">The sequence shown here is derived from an EMBL/GenBank/DDBJ whole genome shotgun (WGS) entry which is preliminary data.</text>
</comment>
<dbReference type="EMBL" id="CAKE01000022">
    <property type="protein sequence ID" value="CCI82359.1"/>
    <property type="molecule type" value="Genomic_DNA"/>
</dbReference>
<dbReference type="Gene3D" id="3.50.50.60">
    <property type="entry name" value="FAD/NAD(P)-binding domain"/>
    <property type="match status" value="2"/>
</dbReference>
<evidence type="ECO:0000313" key="12">
    <source>
        <dbReference type="Proteomes" id="UP000009320"/>
    </source>
</evidence>
<dbReference type="PANTHER" id="PTHR43400:SF7">
    <property type="entry name" value="FAD-DEPENDENT OXIDOREDUCTASE 2 FAD BINDING DOMAIN-CONTAINING PROTEIN"/>
    <property type="match status" value="1"/>
</dbReference>
<dbReference type="PANTHER" id="PTHR43400">
    <property type="entry name" value="FUMARATE REDUCTASE"/>
    <property type="match status" value="1"/>
</dbReference>
<dbReference type="Proteomes" id="UP000009320">
    <property type="component" value="Unassembled WGS sequence"/>
</dbReference>
<evidence type="ECO:0000259" key="10">
    <source>
        <dbReference type="SMART" id="SM00900"/>
    </source>
</evidence>
<dbReference type="InterPro" id="IPR007329">
    <property type="entry name" value="FMN-bd"/>
</dbReference>
<evidence type="ECO:0000256" key="6">
    <source>
        <dbReference type="ARBA" id="ARBA00023002"/>
    </source>
</evidence>
<keyword evidence="4 8" id="KW-0285">Flavoprotein</keyword>
<evidence type="ECO:0000256" key="8">
    <source>
        <dbReference type="RuleBase" id="RU366062"/>
    </source>
</evidence>
<evidence type="ECO:0000256" key="2">
    <source>
        <dbReference type="ARBA" id="ARBA00013137"/>
    </source>
</evidence>
<keyword evidence="12" id="KW-1185">Reference proteome</keyword>
<gene>
    <name evidence="11" type="ORF">BN55_04495</name>
</gene>
<dbReference type="GO" id="GO:0016020">
    <property type="term" value="C:membrane"/>
    <property type="evidence" value="ECO:0007669"/>
    <property type="project" value="InterPro"/>
</dbReference>
<keyword evidence="6 8" id="KW-0560">Oxidoreductase</keyword>
<dbReference type="GO" id="GO:0033765">
    <property type="term" value="F:steroid dehydrogenase activity, acting on the CH-CH group of donors"/>
    <property type="evidence" value="ECO:0007669"/>
    <property type="project" value="UniProtKB-ARBA"/>
</dbReference>
<evidence type="ECO:0000256" key="3">
    <source>
        <dbReference type="ARBA" id="ARBA00015872"/>
    </source>
</evidence>
<dbReference type="InterPro" id="IPR010960">
    <property type="entry name" value="Flavocytochrome_c"/>
</dbReference>
<comment type="cofactor">
    <cofactor evidence="8">
        <name>FAD</name>
        <dbReference type="ChEBI" id="CHEBI:57692"/>
    </cofactor>
    <text evidence="8">Binds 1 FAD per subunit.</text>
</comment>
<keyword evidence="5 8" id="KW-0274">FAD</keyword>
<comment type="similarity">
    <text evidence="1 8">Belongs to the FAD-dependent oxidoreductase 2 family. FRD/SDH subfamily.</text>
</comment>
<evidence type="ECO:0000256" key="5">
    <source>
        <dbReference type="ARBA" id="ARBA00022827"/>
    </source>
</evidence>
<dbReference type="Gene3D" id="3.90.1010.20">
    <property type="match status" value="1"/>
</dbReference>
<dbReference type="AlphaFoldDB" id="I7LAL9"/>
<dbReference type="STRING" id="1423758.FC41_GL001720"/>
<evidence type="ECO:0000256" key="7">
    <source>
        <dbReference type="ARBA" id="ARBA00049922"/>
    </source>
</evidence>
<dbReference type="InterPro" id="IPR003953">
    <property type="entry name" value="FAD-dep_OxRdtase_2_FAD-bd"/>
</dbReference>
<dbReference type="SUPFAM" id="SSF51905">
    <property type="entry name" value="FAD/NAD(P)-binding domain"/>
    <property type="match status" value="1"/>
</dbReference>
<evidence type="ECO:0000313" key="11">
    <source>
        <dbReference type="EMBL" id="CCI82359.1"/>
    </source>
</evidence>
<dbReference type="eggNOG" id="COG1053">
    <property type="taxonomic scope" value="Bacteria"/>
</dbReference>